<gene>
    <name evidence="1" type="ordered locus">Dret_1806</name>
</gene>
<reference evidence="1 2" key="2">
    <citation type="journal article" date="2010" name="Stand. Genomic Sci.">
        <title>Complete genome sequence of Desulfohalobium retbaense type strain (HR(100)).</title>
        <authorList>
            <person name="Spring S."/>
            <person name="Nolan M."/>
            <person name="Lapidus A."/>
            <person name="Glavina Del Rio T."/>
            <person name="Copeland A."/>
            <person name="Tice H."/>
            <person name="Cheng J.F."/>
            <person name="Lucas S."/>
            <person name="Land M."/>
            <person name="Chen F."/>
            <person name="Bruce D."/>
            <person name="Goodwin L."/>
            <person name="Pitluck S."/>
            <person name="Ivanova N."/>
            <person name="Mavromatis K."/>
            <person name="Mikhailova N."/>
            <person name="Pati A."/>
            <person name="Chen A."/>
            <person name="Palaniappan K."/>
            <person name="Hauser L."/>
            <person name="Chang Y.J."/>
            <person name="Jeffries C.D."/>
            <person name="Munk C."/>
            <person name="Kiss H."/>
            <person name="Chain P."/>
            <person name="Han C."/>
            <person name="Brettin T."/>
            <person name="Detter J.C."/>
            <person name="Schuler E."/>
            <person name="Goker M."/>
            <person name="Rohde M."/>
            <person name="Bristow J."/>
            <person name="Eisen J.A."/>
            <person name="Markowitz V."/>
            <person name="Hugenholtz P."/>
            <person name="Kyrpides N.C."/>
            <person name="Klenk H.P."/>
        </authorList>
    </citation>
    <scope>NUCLEOTIDE SEQUENCE [LARGE SCALE GENOMIC DNA]</scope>
    <source>
        <strain evidence="1 2">DSM 5692</strain>
    </source>
</reference>
<organism evidence="1 2">
    <name type="scientific">Desulfohalobium retbaense (strain ATCC 49708 / DSM 5692 / JCM 16813 / HR100)</name>
    <dbReference type="NCBI Taxonomy" id="485915"/>
    <lineage>
        <taxon>Bacteria</taxon>
        <taxon>Pseudomonadati</taxon>
        <taxon>Thermodesulfobacteriota</taxon>
        <taxon>Desulfovibrionia</taxon>
        <taxon>Desulfovibrionales</taxon>
        <taxon>Desulfohalobiaceae</taxon>
        <taxon>Desulfohalobium</taxon>
    </lineage>
</organism>
<dbReference type="OrthoDB" id="5420858at2"/>
<evidence type="ECO:0000313" key="1">
    <source>
        <dbReference type="EMBL" id="ACV69090.1"/>
    </source>
</evidence>
<dbReference type="AlphaFoldDB" id="C8X3U3"/>
<reference evidence="2" key="1">
    <citation type="submission" date="2009-09" db="EMBL/GenBank/DDBJ databases">
        <title>The complete chromosome of Desulfohalobium retbaense DSM 5692.</title>
        <authorList>
            <consortium name="US DOE Joint Genome Institute (JGI-PGF)"/>
            <person name="Lucas S."/>
            <person name="Copeland A."/>
            <person name="Lapidus A."/>
            <person name="Glavina del Rio T."/>
            <person name="Dalin E."/>
            <person name="Tice H."/>
            <person name="Bruce D."/>
            <person name="Goodwin L."/>
            <person name="Pitluck S."/>
            <person name="Kyrpides N."/>
            <person name="Mavromatis K."/>
            <person name="Ivanova N."/>
            <person name="Mikhailova N."/>
            <person name="Munk A.C."/>
            <person name="Brettin T."/>
            <person name="Detter J.C."/>
            <person name="Han C."/>
            <person name="Tapia R."/>
            <person name="Larimer F."/>
            <person name="Land M."/>
            <person name="Hauser L."/>
            <person name="Markowitz V."/>
            <person name="Cheng J.-F."/>
            <person name="Hugenholtz P."/>
            <person name="Woyke T."/>
            <person name="Wu D."/>
            <person name="Spring S."/>
            <person name="Klenk H.-P."/>
            <person name="Eisen J.A."/>
        </authorList>
    </citation>
    <scope>NUCLEOTIDE SEQUENCE [LARGE SCALE GENOMIC DNA]</scope>
    <source>
        <strain evidence="2">DSM 5692</strain>
    </source>
</reference>
<dbReference type="eggNOG" id="ENOG502ZTS1">
    <property type="taxonomic scope" value="Bacteria"/>
</dbReference>
<dbReference type="Proteomes" id="UP000001052">
    <property type="component" value="Chromosome"/>
</dbReference>
<sequence length="256" mass="28556">MPSPCFCPWPSPRSAPQGTVDLPYFHLHASLEAARDPASLSEAHLSGVLSQLQQRCAPESASFWICLARVAEAAILRAARLANSGNFTDCGDLLANPRRIAVRAMGSPHKEYKRRHTPLSDQFAPPHSTICGQRAYFIHNFMVTIETPALLPHLHHLLSTSQYIARRYVHFVESHLERIAEVLNFLACDGIFTPTALDKRLQTLKAAQQHWYISNLCHFDSDTFWRLGQAATTFNTTCVVDDVLIASSGRRAHVSD</sequence>
<name>C8X3U3_DESRD</name>
<evidence type="ECO:0000313" key="2">
    <source>
        <dbReference type="Proteomes" id="UP000001052"/>
    </source>
</evidence>
<dbReference type="RefSeq" id="WP_015752233.1">
    <property type="nucleotide sequence ID" value="NC_013223.1"/>
</dbReference>
<dbReference type="HOGENOM" id="CLU_1084739_0_0_7"/>
<protein>
    <submittedName>
        <fullName evidence="1">Uncharacterized protein</fullName>
    </submittedName>
</protein>
<dbReference type="EMBL" id="CP001734">
    <property type="protein sequence ID" value="ACV69090.1"/>
    <property type="molecule type" value="Genomic_DNA"/>
</dbReference>
<proteinExistence type="predicted"/>
<dbReference type="KEGG" id="drt:Dret_1806"/>
<accession>C8X3U3</accession>
<keyword evidence="2" id="KW-1185">Reference proteome</keyword>